<evidence type="ECO:0000256" key="8">
    <source>
        <dbReference type="SAM" id="MobiDB-lite"/>
    </source>
</evidence>
<dbReference type="InterPro" id="IPR010095">
    <property type="entry name" value="Cas12f1-like_TNB"/>
</dbReference>
<evidence type="ECO:0000259" key="11">
    <source>
        <dbReference type="Pfam" id="PF12323"/>
    </source>
</evidence>
<comment type="similarity">
    <text evidence="1">In the C-terminal section; belongs to the transposase 35 family.</text>
</comment>
<keyword evidence="4" id="KW-0479">Metal-binding</keyword>
<dbReference type="GO" id="GO:0006310">
    <property type="term" value="P:DNA recombination"/>
    <property type="evidence" value="ECO:0007669"/>
    <property type="project" value="UniProtKB-KW"/>
</dbReference>
<keyword evidence="6" id="KW-0238">DNA-binding</keyword>
<dbReference type="InterPro" id="IPR051399">
    <property type="entry name" value="RNA-guided_DNA_endo/Transpos"/>
</dbReference>
<dbReference type="PANTHER" id="PTHR30405:SF11">
    <property type="entry name" value="RNA-GUIDED DNA ENDONUCLEASE RV2885C-RELATED"/>
    <property type="match status" value="1"/>
</dbReference>
<sequence length="432" mass="49052">MYYAYKYRLKPSDAHREELDRHRDICRQLYNHTLYRLNKYQNEHGELPSMTALRSKLPDLKKWWDGLSDVYSKVLQTVVERLFDNLKGLSALKENGYGVGQLNWKPPREFRSFTYSQSGFKLDKKGGQTVLSLSKLADIPIRLHRPIPDDATLKQVTVKKEPTGEWFATFGVQMDREPPEPPETPEKCVGIDVGILKYAHDTDGTAVGSLDLSDERERLEREQRKLSRKQHGSNNYEKQRRRVAECHADLRRKRRDFLHKLSAYYAREYDLVAVEDLNVKGMMESPSNSRNTASAAWRTFLSLLEYKCKREGTHFVAVNPRGTTKECASCGVSTEKPLWVREHSCPSCGFEADRDANAAWNILSRGLEKVGVGYSESTSSESRCDSDVRTRAALSSTPVETALPVDTPVSAKRVVEAGSPTLKKRTASAVSE</sequence>
<evidence type="ECO:0000256" key="6">
    <source>
        <dbReference type="ARBA" id="ARBA00023125"/>
    </source>
</evidence>
<feature type="domain" description="Cas12f1-like TNB" evidence="10">
    <location>
        <begin position="297"/>
        <end position="362"/>
    </location>
</feature>
<dbReference type="RefSeq" id="WP_092816732.1">
    <property type="nucleotide sequence ID" value="NZ_FNWU01000003.1"/>
</dbReference>
<evidence type="ECO:0000256" key="1">
    <source>
        <dbReference type="ARBA" id="ARBA00008761"/>
    </source>
</evidence>
<evidence type="ECO:0000256" key="7">
    <source>
        <dbReference type="ARBA" id="ARBA00023172"/>
    </source>
</evidence>
<dbReference type="InterPro" id="IPR021027">
    <property type="entry name" value="Transposase_put_HTH"/>
</dbReference>
<keyword evidence="7" id="KW-0233">DNA recombination</keyword>
<evidence type="ECO:0000256" key="4">
    <source>
        <dbReference type="ARBA" id="ARBA00022723"/>
    </source>
</evidence>
<gene>
    <name evidence="12" type="ORF">SAMN05192561_103163</name>
</gene>
<dbReference type="NCBIfam" id="TIGR01766">
    <property type="entry name" value="IS200/IS605 family accessory protein TnpB-like domain"/>
    <property type="match status" value="1"/>
</dbReference>
<proteinExistence type="inferred from homology"/>
<dbReference type="Pfam" id="PF07282">
    <property type="entry name" value="Cas12f1-like_TNB"/>
    <property type="match status" value="1"/>
</dbReference>
<name>A0A1H6ITL0_9EURY</name>
<evidence type="ECO:0000259" key="9">
    <source>
        <dbReference type="Pfam" id="PF01385"/>
    </source>
</evidence>
<organism evidence="12 13">
    <name type="scientific">Halopenitus malekzadehii</name>
    <dbReference type="NCBI Taxonomy" id="1267564"/>
    <lineage>
        <taxon>Archaea</taxon>
        <taxon>Methanobacteriati</taxon>
        <taxon>Methanobacteriota</taxon>
        <taxon>Stenosarchaea group</taxon>
        <taxon>Halobacteria</taxon>
        <taxon>Halobacteriales</taxon>
        <taxon>Haloferacaceae</taxon>
        <taxon>Halopenitus</taxon>
    </lineage>
</organism>
<dbReference type="PANTHER" id="PTHR30405">
    <property type="entry name" value="TRANSPOSASE"/>
    <property type="match status" value="1"/>
</dbReference>
<dbReference type="STRING" id="1267564.SAMN05192561_103163"/>
<dbReference type="Proteomes" id="UP000199215">
    <property type="component" value="Unassembled WGS sequence"/>
</dbReference>
<evidence type="ECO:0000313" key="12">
    <source>
        <dbReference type="EMBL" id="SEH50037.1"/>
    </source>
</evidence>
<dbReference type="GO" id="GO:0032196">
    <property type="term" value="P:transposition"/>
    <property type="evidence" value="ECO:0007669"/>
    <property type="project" value="UniProtKB-KW"/>
</dbReference>
<reference evidence="12 13" key="1">
    <citation type="submission" date="2016-10" db="EMBL/GenBank/DDBJ databases">
        <authorList>
            <person name="de Groot N.N."/>
        </authorList>
    </citation>
    <scope>NUCLEOTIDE SEQUENCE [LARGE SCALE GENOMIC DNA]</scope>
    <source>
        <strain evidence="12 13">IBRC-M10418</strain>
    </source>
</reference>
<feature type="region of interest" description="Disordered" evidence="8">
    <location>
        <begin position="207"/>
        <end position="240"/>
    </location>
</feature>
<evidence type="ECO:0000256" key="3">
    <source>
        <dbReference type="ARBA" id="ARBA00022578"/>
    </source>
</evidence>
<feature type="domain" description="Transposase putative helix-turn-helix" evidence="11">
    <location>
        <begin position="1"/>
        <end position="42"/>
    </location>
</feature>
<evidence type="ECO:0000256" key="2">
    <source>
        <dbReference type="ARBA" id="ARBA00011044"/>
    </source>
</evidence>
<dbReference type="NCBIfam" id="NF040570">
    <property type="entry name" value="guided_TnpB"/>
    <property type="match status" value="1"/>
</dbReference>
<dbReference type="Pfam" id="PF12323">
    <property type="entry name" value="HTH_OrfB_IS605"/>
    <property type="match status" value="1"/>
</dbReference>
<keyword evidence="13" id="KW-1185">Reference proteome</keyword>
<dbReference type="AlphaFoldDB" id="A0A1H6ITL0"/>
<protein>
    <submittedName>
        <fullName evidence="12">Putative transposase</fullName>
    </submittedName>
</protein>
<keyword evidence="3" id="KW-0815">Transposition</keyword>
<dbReference type="InterPro" id="IPR001959">
    <property type="entry name" value="Transposase"/>
</dbReference>
<dbReference type="Pfam" id="PF01385">
    <property type="entry name" value="OrfB_IS605"/>
    <property type="match status" value="1"/>
</dbReference>
<feature type="domain" description="Probable transposase IS891/IS1136/IS1341" evidence="9">
    <location>
        <begin position="173"/>
        <end position="284"/>
    </location>
</feature>
<comment type="similarity">
    <text evidence="2">In the N-terminal section; belongs to the transposase 2 family.</text>
</comment>
<dbReference type="GO" id="GO:0046872">
    <property type="term" value="F:metal ion binding"/>
    <property type="evidence" value="ECO:0007669"/>
    <property type="project" value="UniProtKB-KW"/>
</dbReference>
<keyword evidence="5" id="KW-0862">Zinc</keyword>
<dbReference type="EMBL" id="FNWU01000003">
    <property type="protein sequence ID" value="SEH50037.1"/>
    <property type="molecule type" value="Genomic_DNA"/>
</dbReference>
<accession>A0A1H6ITL0</accession>
<dbReference type="OrthoDB" id="33505at2157"/>
<feature type="compositionally biased region" description="Basic and acidic residues" evidence="8">
    <location>
        <begin position="213"/>
        <end position="225"/>
    </location>
</feature>
<evidence type="ECO:0000256" key="5">
    <source>
        <dbReference type="ARBA" id="ARBA00022833"/>
    </source>
</evidence>
<evidence type="ECO:0000313" key="13">
    <source>
        <dbReference type="Proteomes" id="UP000199215"/>
    </source>
</evidence>
<evidence type="ECO:0000259" key="10">
    <source>
        <dbReference type="Pfam" id="PF07282"/>
    </source>
</evidence>
<dbReference type="GO" id="GO:0003677">
    <property type="term" value="F:DNA binding"/>
    <property type="evidence" value="ECO:0007669"/>
    <property type="project" value="UniProtKB-KW"/>
</dbReference>